<sequence length="350" mass="38486">MERFYAILSGDSPTLSREELKAILDVESRLYRVEGFFEGLAIFQADIDDPTLITRRAAYVKEIGYPLGFYSTSESCIDRVVNDAQYVIESSILGGDREFWIDVETRGPYTHPLDPEKLRLKIASEAGRRGFKLSKRKATLNLRIFATEGALMLGVALSRLEGKGFMERSPGRRPFFKPGPLSPRLSRAFVNLSRLRVGGYFADPFCGTGGFAIEACIVGASRIACGDLDWAMVRGGPANLSKYCPPGVWFYSAWNAARLPLSGDSVDSIATDPPYGRSTTTGRMGYQALTREFVKNAVEVLRKGGWIVYAGPSRRSPESLAVDAGLSVVRVIEMFVHGSLTRSIVVARLG</sequence>
<dbReference type="PROSITE" id="PS01261">
    <property type="entry name" value="UPF0020"/>
    <property type="match status" value="1"/>
</dbReference>
<dbReference type="AlphaFoldDB" id="U3TDY3"/>
<evidence type="ECO:0000256" key="5">
    <source>
        <dbReference type="ARBA" id="ARBA00022694"/>
    </source>
</evidence>
<evidence type="ECO:0000259" key="6">
    <source>
        <dbReference type="Pfam" id="PF01170"/>
    </source>
</evidence>
<dbReference type="RefSeq" id="WP_022541892.1">
    <property type="nucleotide sequence ID" value="NC_022521.1"/>
</dbReference>
<dbReference type="PRINTS" id="PR00507">
    <property type="entry name" value="N12N6MTFRASE"/>
</dbReference>
<dbReference type="KEGG" id="acj:ACAM_1152"/>
<dbReference type="PROSITE" id="PS00092">
    <property type="entry name" value="N6_MTASE"/>
    <property type="match status" value="1"/>
</dbReference>
<evidence type="ECO:0000256" key="1">
    <source>
        <dbReference type="ARBA" id="ARBA00004496"/>
    </source>
</evidence>
<dbReference type="PANTHER" id="PTHR14911">
    <property type="entry name" value="THUMP DOMAIN-CONTAINING"/>
    <property type="match status" value="1"/>
</dbReference>
<dbReference type="GO" id="GO:0005737">
    <property type="term" value="C:cytoplasm"/>
    <property type="evidence" value="ECO:0007669"/>
    <property type="project" value="UniProtKB-SubCell"/>
</dbReference>
<dbReference type="PATRIC" id="fig|1198449.6.peg.1164"/>
<name>U3TDY3_9CREN</name>
<comment type="subcellular location">
    <subcellularLocation>
        <location evidence="1">Cytoplasm</location>
    </subcellularLocation>
</comment>
<dbReference type="GO" id="GO:0003676">
    <property type="term" value="F:nucleic acid binding"/>
    <property type="evidence" value="ECO:0007669"/>
    <property type="project" value="InterPro"/>
</dbReference>
<reference evidence="7 8" key="1">
    <citation type="journal article" date="2013" name="Appl. Environ. Microbiol.">
        <title>Variation of the Virus-Related Elements within Syntenic Genomes of the Hyperthermophilic Archaeon Aeropyrum.</title>
        <authorList>
            <person name="Daifuku T."/>
            <person name="Yoshida T."/>
            <person name="Kitamura T."/>
            <person name="Kawaichi S."/>
            <person name="Inoue T."/>
            <person name="Nomura K."/>
            <person name="Yoshida Y."/>
            <person name="Kuno S."/>
            <person name="Sako Y."/>
        </authorList>
    </citation>
    <scope>NUCLEOTIDE SEQUENCE [LARGE SCALE GENOMIC DNA]</scope>
    <source>
        <strain evidence="7 8">SY1</strain>
    </source>
</reference>
<feature type="domain" description="Ribosomal RNA large subunit methyltransferase K/L-like methyltransferase" evidence="6">
    <location>
        <begin position="170"/>
        <end position="343"/>
    </location>
</feature>
<dbReference type="GO" id="GO:0160102">
    <property type="term" value="F:tRNA (guanine(10)-N2)-methyltransferase activity"/>
    <property type="evidence" value="ECO:0007669"/>
    <property type="project" value="InterPro"/>
</dbReference>
<protein>
    <submittedName>
        <fullName evidence="7">Methyltransferase</fullName>
    </submittedName>
</protein>
<dbReference type="STRING" id="1198449.ACAM_1152"/>
<dbReference type="CDD" id="cd02440">
    <property type="entry name" value="AdoMet_MTases"/>
    <property type="match status" value="1"/>
</dbReference>
<evidence type="ECO:0000313" key="8">
    <source>
        <dbReference type="Proteomes" id="UP000016887"/>
    </source>
</evidence>
<dbReference type="Proteomes" id="UP000016887">
    <property type="component" value="Chromosome"/>
</dbReference>
<proteinExistence type="predicted"/>
<dbReference type="GeneID" id="17111102"/>
<dbReference type="InterPro" id="IPR002052">
    <property type="entry name" value="DNA_methylase_N6_adenine_CS"/>
</dbReference>
<evidence type="ECO:0000256" key="2">
    <source>
        <dbReference type="ARBA" id="ARBA00022490"/>
    </source>
</evidence>
<dbReference type="NCBIfam" id="TIGR01177">
    <property type="entry name" value="TIGR01177 family methyltransferase"/>
    <property type="match status" value="1"/>
</dbReference>
<organism evidence="7 8">
    <name type="scientific">Aeropyrum camini SY1 = JCM 12091</name>
    <dbReference type="NCBI Taxonomy" id="1198449"/>
    <lineage>
        <taxon>Archaea</taxon>
        <taxon>Thermoproteota</taxon>
        <taxon>Thermoprotei</taxon>
        <taxon>Desulfurococcales</taxon>
        <taxon>Desulfurococcaceae</taxon>
        <taxon>Aeropyrum</taxon>
    </lineage>
</organism>
<keyword evidence="5" id="KW-0819">tRNA processing</keyword>
<dbReference type="InterPro" id="IPR029063">
    <property type="entry name" value="SAM-dependent_MTases_sf"/>
</dbReference>
<dbReference type="Gene3D" id="3.40.50.150">
    <property type="entry name" value="Vaccinia Virus protein VP39"/>
    <property type="match status" value="1"/>
</dbReference>
<dbReference type="Pfam" id="PF01170">
    <property type="entry name" value="UPF0020"/>
    <property type="match status" value="1"/>
</dbReference>
<dbReference type="SUPFAM" id="SSF53335">
    <property type="entry name" value="S-adenosyl-L-methionine-dependent methyltransferases"/>
    <property type="match status" value="1"/>
</dbReference>
<keyword evidence="3 7" id="KW-0489">Methyltransferase</keyword>
<evidence type="ECO:0000313" key="7">
    <source>
        <dbReference type="EMBL" id="BAN90621.1"/>
    </source>
</evidence>
<dbReference type="eggNOG" id="arCOG00047">
    <property type="taxonomic scope" value="Archaea"/>
</dbReference>
<gene>
    <name evidence="7" type="ORF">ACAM_1152</name>
</gene>
<dbReference type="PANTHER" id="PTHR14911:SF13">
    <property type="entry name" value="TRNA (GUANINE(6)-N2)-METHYLTRANSFERASE THUMP3"/>
    <property type="match status" value="1"/>
</dbReference>
<dbReference type="InterPro" id="IPR053943">
    <property type="entry name" value="RlmKL-like_Mtase_CS"/>
</dbReference>
<dbReference type="EMBL" id="AP012489">
    <property type="protein sequence ID" value="BAN90621.1"/>
    <property type="molecule type" value="Genomic_DNA"/>
</dbReference>
<dbReference type="GO" id="GO:0030488">
    <property type="term" value="P:tRNA methylation"/>
    <property type="evidence" value="ECO:0007669"/>
    <property type="project" value="InterPro"/>
</dbReference>
<evidence type="ECO:0000256" key="4">
    <source>
        <dbReference type="ARBA" id="ARBA00022679"/>
    </source>
</evidence>
<keyword evidence="4 7" id="KW-0808">Transferase</keyword>
<keyword evidence="2" id="KW-0963">Cytoplasm</keyword>
<evidence type="ECO:0000256" key="3">
    <source>
        <dbReference type="ARBA" id="ARBA00022603"/>
    </source>
</evidence>
<accession>U3TDY3</accession>
<dbReference type="InterPro" id="IPR000241">
    <property type="entry name" value="RlmKL-like_Mtase"/>
</dbReference>
<dbReference type="InterPro" id="IPR005885">
    <property type="entry name" value="TrmG10"/>
</dbReference>
<keyword evidence="8" id="KW-1185">Reference proteome</keyword>